<comment type="similarity">
    <text evidence="1">Belongs to the metallo-dependent hydrolases superfamily. Peptidase M19 family.</text>
</comment>
<gene>
    <name evidence="3" type="ORF">NAEGRDRAFT_80339</name>
</gene>
<dbReference type="GO" id="GO:0006508">
    <property type="term" value="P:proteolysis"/>
    <property type="evidence" value="ECO:0007669"/>
    <property type="project" value="UniProtKB-KW"/>
</dbReference>
<dbReference type="PANTHER" id="PTHR10443:SF12">
    <property type="entry name" value="DIPEPTIDASE"/>
    <property type="match status" value="1"/>
</dbReference>
<keyword evidence="2" id="KW-0472">Membrane</keyword>
<dbReference type="eggNOG" id="KOG4127">
    <property type="taxonomic scope" value="Eukaryota"/>
</dbReference>
<comment type="cofactor">
    <cofactor evidence="1">
        <name>Zn(2+)</name>
        <dbReference type="ChEBI" id="CHEBI:29105"/>
    </cofactor>
</comment>
<dbReference type="PROSITE" id="PS51365">
    <property type="entry name" value="RENAL_DIPEPTIDASE_2"/>
    <property type="match status" value="1"/>
</dbReference>
<dbReference type="VEuPathDB" id="AmoebaDB:NAEGRDRAFT_80339"/>
<proteinExistence type="inferred from homology"/>
<name>D2VKQ5_NAEGR</name>
<dbReference type="STRING" id="5762.D2VKQ5"/>
<dbReference type="AlphaFoldDB" id="D2VKQ5"/>
<evidence type="ECO:0000256" key="2">
    <source>
        <dbReference type="SAM" id="Phobius"/>
    </source>
</evidence>
<dbReference type="GO" id="GO:0070573">
    <property type="term" value="F:metallodipeptidase activity"/>
    <property type="evidence" value="ECO:0007669"/>
    <property type="project" value="InterPro"/>
</dbReference>
<keyword evidence="1" id="KW-0378">Hydrolase</keyword>
<sequence length="453" mass="50050">MRNSDSEQGLSSQALRKQIRRYILYCTVSLLMLITIISVLIPVISFLSASALLLPVNPYDRAKAIATDYVPFVEYTNYLPYKLSKIMEWKQFDSLLNLTNSPTRDSLVNLYKDHQLTLTTNIPKLQVGNVSVLVLTTGGSSDCNETTIFARTVSQMDLIRENIVKQHSNEMREVHASGEINKVFKTRKISVLTHIDGGHTIRDSLEVLQYYYTAGARIMTLASQKCPNKFIQSSNYKTIGGYTNGVSTPGKRIIIGMNKLGMVIDLAHCTESAITSALSVSFAPVIISSTGSKYLSSHEDNLSDEVLLLIKENQGLVIISQNPLQLSNKERLQFNKFKADNSTTPEEATMKMIKWEISSSSSRASVDDIVEHIDYVKTITNSCEYVGIGQGFENPNQPFTTSGAESSANHMTIAAALIQKGYDDTCVKNIMGLNFLRVLAKVEGVAKSIVSSA</sequence>
<dbReference type="Pfam" id="PF01244">
    <property type="entry name" value="Peptidase_M19"/>
    <property type="match status" value="1"/>
</dbReference>
<evidence type="ECO:0000256" key="1">
    <source>
        <dbReference type="RuleBase" id="RU341113"/>
    </source>
</evidence>
<dbReference type="InParanoid" id="D2VKQ5"/>
<keyword evidence="2" id="KW-0812">Transmembrane</keyword>
<keyword evidence="1" id="KW-0645">Protease</keyword>
<keyword evidence="4" id="KW-1185">Reference proteome</keyword>
<keyword evidence="1" id="KW-0224">Dipeptidase</keyword>
<dbReference type="Gene3D" id="3.20.20.140">
    <property type="entry name" value="Metal-dependent hydrolases"/>
    <property type="match status" value="1"/>
</dbReference>
<evidence type="ECO:0000313" key="3">
    <source>
        <dbReference type="EMBL" id="EFC42733.1"/>
    </source>
</evidence>
<dbReference type="GO" id="GO:0046872">
    <property type="term" value="F:metal ion binding"/>
    <property type="evidence" value="ECO:0007669"/>
    <property type="project" value="UniProtKB-UniRule"/>
</dbReference>
<dbReference type="Proteomes" id="UP000006671">
    <property type="component" value="Unassembled WGS sequence"/>
</dbReference>
<dbReference type="EC" id="3.4.13.19" evidence="1"/>
<comment type="catalytic activity">
    <reaction evidence="1">
        <text>an L-aminoacyl-L-amino acid + H2O = 2 an L-alpha-amino acid</text>
        <dbReference type="Rhea" id="RHEA:48940"/>
        <dbReference type="ChEBI" id="CHEBI:15377"/>
        <dbReference type="ChEBI" id="CHEBI:59869"/>
        <dbReference type="ChEBI" id="CHEBI:77460"/>
        <dbReference type="EC" id="3.4.13.19"/>
    </reaction>
</comment>
<dbReference type="GeneID" id="8852815"/>
<keyword evidence="1" id="KW-0479">Metal-binding</keyword>
<keyword evidence="1" id="KW-0482">Metalloprotease</keyword>
<evidence type="ECO:0000313" key="4">
    <source>
        <dbReference type="Proteomes" id="UP000006671"/>
    </source>
</evidence>
<dbReference type="OrthoDB" id="445695at2759"/>
<dbReference type="InterPro" id="IPR008257">
    <property type="entry name" value="Pept_M19"/>
</dbReference>
<reference evidence="3 4" key="1">
    <citation type="journal article" date="2010" name="Cell">
        <title>The genome of Naegleria gruberi illuminates early eukaryotic versatility.</title>
        <authorList>
            <person name="Fritz-Laylin L.K."/>
            <person name="Prochnik S.E."/>
            <person name="Ginger M.L."/>
            <person name="Dacks J.B."/>
            <person name="Carpenter M.L."/>
            <person name="Field M.C."/>
            <person name="Kuo A."/>
            <person name="Paredez A."/>
            <person name="Chapman J."/>
            <person name="Pham J."/>
            <person name="Shu S."/>
            <person name="Neupane R."/>
            <person name="Cipriano M."/>
            <person name="Mancuso J."/>
            <person name="Tu H."/>
            <person name="Salamov A."/>
            <person name="Lindquist E."/>
            <person name="Shapiro H."/>
            <person name="Lucas S."/>
            <person name="Grigoriev I.V."/>
            <person name="Cande W.Z."/>
            <person name="Fulton C."/>
            <person name="Rokhsar D.S."/>
            <person name="Dawson S.C."/>
        </authorList>
    </citation>
    <scope>NUCLEOTIDE SEQUENCE [LARGE SCALE GENOMIC DNA]</scope>
    <source>
        <strain evidence="3 4">NEG-M</strain>
    </source>
</reference>
<organism evidence="4">
    <name type="scientific">Naegleria gruberi</name>
    <name type="common">Amoeba</name>
    <dbReference type="NCBI Taxonomy" id="5762"/>
    <lineage>
        <taxon>Eukaryota</taxon>
        <taxon>Discoba</taxon>
        <taxon>Heterolobosea</taxon>
        <taxon>Tetramitia</taxon>
        <taxon>Eutetramitia</taxon>
        <taxon>Vahlkampfiidae</taxon>
        <taxon>Naegleria</taxon>
    </lineage>
</organism>
<keyword evidence="1" id="KW-0862">Zinc</keyword>
<dbReference type="PANTHER" id="PTHR10443">
    <property type="entry name" value="MICROSOMAL DIPEPTIDASE"/>
    <property type="match status" value="1"/>
</dbReference>
<keyword evidence="2" id="KW-1133">Transmembrane helix</keyword>
<dbReference type="KEGG" id="ngr:NAEGRDRAFT_80339"/>
<dbReference type="EMBL" id="GG738878">
    <property type="protein sequence ID" value="EFC42733.1"/>
    <property type="molecule type" value="Genomic_DNA"/>
</dbReference>
<dbReference type="InterPro" id="IPR032466">
    <property type="entry name" value="Metal_Hydrolase"/>
</dbReference>
<accession>D2VKQ5</accession>
<dbReference type="SUPFAM" id="SSF51556">
    <property type="entry name" value="Metallo-dependent hydrolases"/>
    <property type="match status" value="1"/>
</dbReference>
<feature type="transmembrane region" description="Helical" evidence="2">
    <location>
        <begin position="22"/>
        <end position="47"/>
    </location>
</feature>
<protein>
    <recommendedName>
        <fullName evidence="1">Dipeptidase</fullName>
        <ecNumber evidence="1">3.4.13.19</ecNumber>
    </recommendedName>
</protein>
<dbReference type="RefSeq" id="XP_002675477.1">
    <property type="nucleotide sequence ID" value="XM_002675431.1"/>
</dbReference>